<keyword evidence="6" id="KW-1185">Reference proteome</keyword>
<dbReference type="InterPro" id="IPR027417">
    <property type="entry name" value="P-loop_NTPase"/>
</dbReference>
<dbReference type="Gene3D" id="3.40.960.10">
    <property type="entry name" value="VSR Endonuclease"/>
    <property type="match status" value="1"/>
</dbReference>
<dbReference type="InterPro" id="IPR041679">
    <property type="entry name" value="DNA2/NAM7-like_C"/>
</dbReference>
<dbReference type="InterPro" id="IPR041677">
    <property type="entry name" value="DNA2/NAM7_AAA_11"/>
</dbReference>
<dbReference type="PANTHER" id="PTHR10887:SF495">
    <property type="entry name" value="HELICASE SENATAXIN ISOFORM X1-RELATED"/>
    <property type="match status" value="1"/>
</dbReference>
<dbReference type="RefSeq" id="WP_095415200.1">
    <property type="nucleotide sequence ID" value="NZ_CP018477.1"/>
</dbReference>
<gene>
    <name evidence="5" type="ORF">THTE_2422</name>
</gene>
<evidence type="ECO:0000259" key="3">
    <source>
        <dbReference type="Pfam" id="PF13087"/>
    </source>
</evidence>
<feature type="domain" description="DNA2/NAM7 helicase helicase" evidence="2">
    <location>
        <begin position="399"/>
        <end position="561"/>
    </location>
</feature>
<sequence>MTMPALFEKTLALLKFLRDYSGLRRRSGTTYTKDDRVLWWGDLAAELRRGAQGIYSPLLNDNDRGDTDPELWLEMQKPKEPAMPEPSEQLRFWIADYPYSLRHPSGNEPELRSEIPSPANTLGPLFSSAAKQEEDDSIAYERLEDHPEIQKAFANYLEKWRPWYANYRLWQGSQRLYSQLDLMRRLSSSTDETSELVMAFGLLEGVIDGQFYCRHIFVAPADIVLEPIRGKLLVRPSWDFTQFKLDLTFLPSHLRPDFTEASLQEKLEELDCDLTQQKLIEELLNLVGNHLSPEILIDVTAMSPRAERQNSLSLRFAPALALRRRVFTGYEETVLQFIKGFEEGRLRETRPWQTLLLEGKPAAREEADLISGPESNRKTSKRSRSPIPDTELYFPLASNDQQRRIAQRLSEQPCVLVKGPPGTGKSQTIANLICHLLAQGHRLLITAQSAKALTVLRDMLPEDIRDLCVIALGNSRGELKLMEDSVQRIVRRAEQWDELFQNAEIARLSEKLRECRDQIARLEKELCDVREAETRVDRTLPGGYTGTAAHIAQKVNKRASKYRWLPKEGPKDHFPLSEDELEFFANWHVQLTPDRKQSLAWAKTDIDLPSPEEIEALFEERAALQTQLQQLAAVVDGTISNRLKQLPDETVEQLSRCLTQLNRTIREASAVLGESLPFVIHEFVEGKQPSWLPLIRNWAEAVKRLSEHSAFLQTVSVTYPEDMELKGLLSAARRRAEHFRRGGKRRWLLFFSPRVVKETEFVEQLCRVNGGPPANLSELDDLIRYLELKELVLSAFAMWPGKVDFPASDVLAAAVQLRQWQAQLVALFRAFETGRSVLSMLPVQDWRTLFSDNSLPIWEQSIAREWAWRRLARTQRQIEELASRLRAQYQESGDPAIAKCCHALENIEAELWRSGCAEYSSRKSLLSSHERYLALRERIENAYPALKNWLSETEGQASARPLIGQLAEAWHWSEARAWLRRVTQPGRYQELKLSLEELRKQERDIIKQLASLKAWQAFMLRLDDRTRQNLQAWVKTIQRIGKGTGKRAPRLRREARRYLFECLPKIPVWIMPVHRVWETTSVEPGIFDTIIVDEASQAGLDSLLLLMLGKRLIVVGDDQQNSPGKQFIEQERINGLIDRYLKGVLDFAESYQPDFSLYDHALRAFGLPITLREHFRCVPQIIRFSNDLCYQEEPLIPLRQAPPQALPPLQAVFVCTGRTEGESPNIINRAEAEAIVEKIQQCLKDPAYKGKTMGVITLQGQAQMELIQRLLSERIEPRELEERKLTCGTSPSFQGDQRDVIFLSLVVAPNQRFRALTTDDEKRRFNVAMSRARDQVWLFHSVRLEDLSPEDLRYKLCQFFYSPEQALSDGVYAQRETLETFFKHVRNRKTNPPPTPFESWFETEVALELLRLGYRIRPQWAVAGYRIDLVVEGQQKRLGIECDGDSWHGREQFLQDLHRQLQLERVGWTIIRVRQSEFYANRKRCLEYILDKCRELNIRPWTENEAETAQENESCHDHAHPRDGDGEARSETRNRVYEPPEARQSTPGNGGAQKWRPKNGGYSVDRVGPVPGASTRSPKPSGHATSLLAGRVEPSVQTVATPREAPEIENIDGEDPPTIRYHLDVQQPPEGSGSFAVHEFIDSLMAAPKAALASVIDKYFPDDDKIWKKLAAWAKDKGLFTPTARQFLYKVGESCSPLGGWELTAKQKAWACSLFAEAVKEGFLYEAGIDWLIAKIGRADGPQ</sequence>
<evidence type="ECO:0000259" key="4">
    <source>
        <dbReference type="Pfam" id="PF18741"/>
    </source>
</evidence>
<dbReference type="InterPro" id="IPR011335">
    <property type="entry name" value="Restrct_endonuc-II-like"/>
</dbReference>
<dbReference type="InterPro" id="IPR045055">
    <property type="entry name" value="DNA2/NAM7-like"/>
</dbReference>
<feature type="domain" description="DNA2/NAM7 helicase-like C-terminal" evidence="3">
    <location>
        <begin position="1156"/>
        <end position="1338"/>
    </location>
</feature>
<reference evidence="5 6" key="1">
    <citation type="journal article" name="Front. Microbiol.">
        <title>Sugar Metabolism of the First Thermophilic Planctomycete Thermogutta terrifontis: Comparative Genomic and Transcriptomic Approaches.</title>
        <authorList>
            <person name="Elcheninov A.G."/>
            <person name="Menzel P."/>
            <person name="Gudbergsdottir S.R."/>
            <person name="Slesarev A.I."/>
            <person name="Kadnikov V.V."/>
            <person name="Krogh A."/>
            <person name="Bonch-Osmolovskaya E.A."/>
            <person name="Peng X."/>
            <person name="Kublanov I.V."/>
        </authorList>
    </citation>
    <scope>NUCLEOTIDE SEQUENCE [LARGE SCALE GENOMIC DNA]</scope>
    <source>
        <strain evidence="5 6">R1</strain>
    </source>
</reference>
<dbReference type="InterPro" id="IPR049468">
    <property type="entry name" value="Restrct_endonuc-II-like_dom"/>
</dbReference>
<dbReference type="Proteomes" id="UP000215086">
    <property type="component" value="Chromosome"/>
</dbReference>
<organism evidence="5 6">
    <name type="scientific">Thermogutta terrifontis</name>
    <dbReference type="NCBI Taxonomy" id="1331910"/>
    <lineage>
        <taxon>Bacteria</taxon>
        <taxon>Pseudomonadati</taxon>
        <taxon>Planctomycetota</taxon>
        <taxon>Planctomycetia</taxon>
        <taxon>Pirellulales</taxon>
        <taxon>Thermoguttaceae</taxon>
        <taxon>Thermogutta</taxon>
    </lineage>
</organism>
<evidence type="ECO:0000313" key="5">
    <source>
        <dbReference type="EMBL" id="ASV75024.1"/>
    </source>
</evidence>
<proteinExistence type="predicted"/>
<protein>
    <submittedName>
        <fullName evidence="5">DNA helicase</fullName>
    </submittedName>
</protein>
<dbReference type="KEGG" id="ttf:THTE_2422"/>
<dbReference type="InterPro" id="IPR047187">
    <property type="entry name" value="SF1_C_Upf1"/>
</dbReference>
<evidence type="ECO:0000256" key="1">
    <source>
        <dbReference type="SAM" id="MobiDB-lite"/>
    </source>
</evidence>
<dbReference type="GO" id="GO:0004386">
    <property type="term" value="F:helicase activity"/>
    <property type="evidence" value="ECO:0007669"/>
    <property type="project" value="UniProtKB-KW"/>
</dbReference>
<dbReference type="OrthoDB" id="9757917at2"/>
<dbReference type="EMBL" id="CP018477">
    <property type="protein sequence ID" value="ASV75024.1"/>
    <property type="molecule type" value="Genomic_DNA"/>
</dbReference>
<name>A0A286RGD9_9BACT</name>
<dbReference type="SUPFAM" id="SSF52980">
    <property type="entry name" value="Restriction endonuclease-like"/>
    <property type="match status" value="1"/>
</dbReference>
<feature type="region of interest" description="Disordered" evidence="1">
    <location>
        <begin position="365"/>
        <end position="390"/>
    </location>
</feature>
<feature type="domain" description="Restriction endonuclease type II-like" evidence="4">
    <location>
        <begin position="1401"/>
        <end position="1491"/>
    </location>
</feature>
<keyword evidence="5" id="KW-0067">ATP-binding</keyword>
<keyword evidence="5" id="KW-0378">Hydrolase</keyword>
<dbReference type="Pfam" id="PF13086">
    <property type="entry name" value="AAA_11"/>
    <property type="match status" value="1"/>
</dbReference>
<dbReference type="Gene3D" id="3.40.50.300">
    <property type="entry name" value="P-loop containing nucleotide triphosphate hydrolases"/>
    <property type="match status" value="3"/>
</dbReference>
<feature type="region of interest" description="Disordered" evidence="1">
    <location>
        <begin position="1505"/>
        <end position="1588"/>
    </location>
</feature>
<evidence type="ECO:0000313" key="6">
    <source>
        <dbReference type="Proteomes" id="UP000215086"/>
    </source>
</evidence>
<dbReference type="PANTHER" id="PTHR10887">
    <property type="entry name" value="DNA2/NAM7 HELICASE FAMILY"/>
    <property type="match status" value="1"/>
</dbReference>
<dbReference type="SUPFAM" id="SSF52540">
    <property type="entry name" value="P-loop containing nucleoside triphosphate hydrolases"/>
    <property type="match status" value="1"/>
</dbReference>
<dbReference type="Pfam" id="PF18741">
    <property type="entry name" value="MTES_1575"/>
    <property type="match status" value="1"/>
</dbReference>
<feature type="compositionally biased region" description="Basic and acidic residues" evidence="1">
    <location>
        <begin position="1513"/>
        <end position="1541"/>
    </location>
</feature>
<accession>A0A286RGD9</accession>
<dbReference type="CDD" id="cd18808">
    <property type="entry name" value="SF1_C_Upf1"/>
    <property type="match status" value="1"/>
</dbReference>
<evidence type="ECO:0000259" key="2">
    <source>
        <dbReference type="Pfam" id="PF13086"/>
    </source>
</evidence>
<keyword evidence="5" id="KW-0547">Nucleotide-binding</keyword>
<dbReference type="Pfam" id="PF13087">
    <property type="entry name" value="AAA_12"/>
    <property type="match status" value="1"/>
</dbReference>
<keyword evidence="5" id="KW-0347">Helicase</keyword>